<proteinExistence type="predicted"/>
<reference evidence="1" key="1">
    <citation type="submission" date="2022-11" db="EMBL/GenBank/DDBJ databases">
        <title>Centuries of genome instability and evolution in soft-shell clam transmissible cancer (bioRxiv).</title>
        <authorList>
            <person name="Hart S.F.M."/>
            <person name="Yonemitsu M.A."/>
            <person name="Giersch R.M."/>
            <person name="Beal B.F."/>
            <person name="Arriagada G."/>
            <person name="Davis B.W."/>
            <person name="Ostrander E.A."/>
            <person name="Goff S.P."/>
            <person name="Metzger M.J."/>
        </authorList>
    </citation>
    <scope>NUCLEOTIDE SEQUENCE</scope>
    <source>
        <strain evidence="1">MELC-2E11</strain>
        <tissue evidence="1">Siphon/mantle</tissue>
    </source>
</reference>
<gene>
    <name evidence="1" type="ORF">MAR_024249</name>
</gene>
<keyword evidence="2" id="KW-1185">Reference proteome</keyword>
<name>A0ABY7DTD9_MYAAR</name>
<dbReference type="Proteomes" id="UP001164746">
    <property type="component" value="Chromosome 3"/>
</dbReference>
<evidence type="ECO:0000313" key="2">
    <source>
        <dbReference type="Proteomes" id="UP001164746"/>
    </source>
</evidence>
<sequence length="103" mass="11325">MEKPSEGSSVGSTSWHPYLTVSGMASSRFGMCRYEQKENEVNITISLLKPSCAEEYHNAAISQTYRGTGTYTWRTNINDVALYAVIADMSITGNFGTQKATIT</sequence>
<organism evidence="1 2">
    <name type="scientific">Mya arenaria</name>
    <name type="common">Soft-shell clam</name>
    <dbReference type="NCBI Taxonomy" id="6604"/>
    <lineage>
        <taxon>Eukaryota</taxon>
        <taxon>Metazoa</taxon>
        <taxon>Spiralia</taxon>
        <taxon>Lophotrochozoa</taxon>
        <taxon>Mollusca</taxon>
        <taxon>Bivalvia</taxon>
        <taxon>Autobranchia</taxon>
        <taxon>Heteroconchia</taxon>
        <taxon>Euheterodonta</taxon>
        <taxon>Imparidentia</taxon>
        <taxon>Neoheterodontei</taxon>
        <taxon>Myida</taxon>
        <taxon>Myoidea</taxon>
        <taxon>Myidae</taxon>
        <taxon>Mya</taxon>
    </lineage>
</organism>
<feature type="non-terminal residue" evidence="1">
    <location>
        <position position="103"/>
    </location>
</feature>
<protein>
    <submittedName>
        <fullName evidence="1">Uncharacterized protein</fullName>
    </submittedName>
</protein>
<evidence type="ECO:0000313" key="1">
    <source>
        <dbReference type="EMBL" id="WAQ99876.1"/>
    </source>
</evidence>
<dbReference type="EMBL" id="CP111014">
    <property type="protein sequence ID" value="WAQ99876.1"/>
    <property type="molecule type" value="Genomic_DNA"/>
</dbReference>
<accession>A0ABY7DTD9</accession>